<evidence type="ECO:0000313" key="2">
    <source>
        <dbReference type="EMBL" id="TKA30436.1"/>
    </source>
</evidence>
<feature type="region of interest" description="Disordered" evidence="1">
    <location>
        <begin position="126"/>
        <end position="146"/>
    </location>
</feature>
<protein>
    <recommendedName>
        <fullName evidence="4">Pentatricopeptide repeat protein</fullName>
    </recommendedName>
</protein>
<evidence type="ECO:0008006" key="4">
    <source>
        <dbReference type="Google" id="ProtNLM"/>
    </source>
</evidence>
<evidence type="ECO:0000313" key="3">
    <source>
        <dbReference type="Proteomes" id="UP000308549"/>
    </source>
</evidence>
<proteinExistence type="predicted"/>
<accession>A0A4U0U7N2</accession>
<dbReference type="EMBL" id="NAJL01000011">
    <property type="protein sequence ID" value="TKA30436.1"/>
    <property type="molecule type" value="Genomic_DNA"/>
</dbReference>
<dbReference type="Proteomes" id="UP000308549">
    <property type="component" value="Unassembled WGS sequence"/>
</dbReference>
<dbReference type="AlphaFoldDB" id="A0A4U0U7N2"/>
<organism evidence="2 3">
    <name type="scientific">Salinomyces thailandicus</name>
    <dbReference type="NCBI Taxonomy" id="706561"/>
    <lineage>
        <taxon>Eukaryota</taxon>
        <taxon>Fungi</taxon>
        <taxon>Dikarya</taxon>
        <taxon>Ascomycota</taxon>
        <taxon>Pezizomycotina</taxon>
        <taxon>Dothideomycetes</taxon>
        <taxon>Dothideomycetidae</taxon>
        <taxon>Mycosphaerellales</taxon>
        <taxon>Teratosphaeriaceae</taxon>
        <taxon>Salinomyces</taxon>
    </lineage>
</organism>
<comment type="caution">
    <text evidence="2">The sequence shown here is derived from an EMBL/GenBank/DDBJ whole genome shotgun (WGS) entry which is preliminary data.</text>
</comment>
<gene>
    <name evidence="2" type="ORF">B0A50_02663</name>
</gene>
<keyword evidence="3" id="KW-1185">Reference proteome</keyword>
<dbReference type="OrthoDB" id="185373at2759"/>
<name>A0A4U0U7N2_9PEZI</name>
<evidence type="ECO:0000256" key="1">
    <source>
        <dbReference type="SAM" id="MobiDB-lite"/>
    </source>
</evidence>
<reference evidence="2 3" key="1">
    <citation type="submission" date="2017-03" db="EMBL/GenBank/DDBJ databases">
        <title>Genomes of endolithic fungi from Antarctica.</title>
        <authorList>
            <person name="Coleine C."/>
            <person name="Masonjones S."/>
            <person name="Stajich J.E."/>
        </authorList>
    </citation>
    <scope>NUCLEOTIDE SEQUENCE [LARGE SCALE GENOMIC DNA]</scope>
    <source>
        <strain evidence="2 3">CCFEE 6315</strain>
    </source>
</reference>
<sequence length="819" mass="91092">MSIVEAQPNDHSRHFYQGSGSSDITADSWSAGSRAAAGTGLPAEPREDWLLVSIAFTWKLHMFDANAMLISAVRRSQTQIQGHRRWLQAFVTSSRAVELGPAQPICQHERRAPWHQSRHYAYHVPKHVRRRQRRDREAEREDGSTSTLSAQQILELELAQAVGERNITDVIRIFEELPDYRKVNMRPICRTIHDAVRKAKRAPASESRRADIDEMVDFAKRVVNRIRKGELPPDAPTHFHLLALFKDSGDLGSGSSFWQWLENQDDGHVNAAVYGIAIELLAVCGNPLSELEELYERALERFPGTFSAYHLAPNAVVSDREAPTAIPQVPMLLLQGILMARLLHGASKDAYLALDTALRLYPIQSPSRSFRFFRSFMDERPLVESFTVFAIACRAGNAPSHDFMKALLMSIRQSSDLTSPAGLFSALRQMLTLSYLYLGGGGHLTGLNEIVITLTQTLRVRGMTKLEAKGKRRVAEGVANVIRQVLVVFARAGATPGISAFNSIITNLAGFGESKQMIGVALRDAESMGLQPNDVTRRSILAAAGQLGDRELFGGSWNELVHTKAQVGERPEAADFNVLVKAARSVGAVDFAREACKGMESYMTNEQSQSIHSRLDSPDVERIVDEGTPVDVDTLLKLLDVLQADLVVFDERTKNQPGLQDFSKQTLPMGLLAPTPELRLPEEELRRLYDEMTTEQRAHQLLQPMPVTSASSDAAFSRTSISFGQLRYENWKTINNLLEWAELHDQAYEQAVDEAIAAGVAPPSRAKVFKEKFSRQIQTIGLSDSVTTTESGRDGPIDAAWVEEARSEILRLRGIQRQT</sequence>
<feature type="compositionally biased region" description="Basic and acidic residues" evidence="1">
    <location>
        <begin position="134"/>
        <end position="143"/>
    </location>
</feature>